<name>A0ABU6WH92_9FABA</name>
<dbReference type="Proteomes" id="UP001341840">
    <property type="component" value="Unassembled WGS sequence"/>
</dbReference>
<keyword evidence="2" id="KW-1185">Reference proteome</keyword>
<gene>
    <name evidence="1" type="ORF">PIB30_048984</name>
</gene>
<dbReference type="EMBL" id="JASCZI010181568">
    <property type="protein sequence ID" value="MED6184602.1"/>
    <property type="molecule type" value="Genomic_DNA"/>
</dbReference>
<proteinExistence type="predicted"/>
<comment type="caution">
    <text evidence="1">The sequence shown here is derived from an EMBL/GenBank/DDBJ whole genome shotgun (WGS) entry which is preliminary data.</text>
</comment>
<evidence type="ECO:0000313" key="2">
    <source>
        <dbReference type="Proteomes" id="UP001341840"/>
    </source>
</evidence>
<evidence type="ECO:0000313" key="1">
    <source>
        <dbReference type="EMBL" id="MED6184602.1"/>
    </source>
</evidence>
<protein>
    <submittedName>
        <fullName evidence="1">Uncharacterized protein</fullName>
    </submittedName>
</protein>
<organism evidence="1 2">
    <name type="scientific">Stylosanthes scabra</name>
    <dbReference type="NCBI Taxonomy" id="79078"/>
    <lineage>
        <taxon>Eukaryota</taxon>
        <taxon>Viridiplantae</taxon>
        <taxon>Streptophyta</taxon>
        <taxon>Embryophyta</taxon>
        <taxon>Tracheophyta</taxon>
        <taxon>Spermatophyta</taxon>
        <taxon>Magnoliopsida</taxon>
        <taxon>eudicotyledons</taxon>
        <taxon>Gunneridae</taxon>
        <taxon>Pentapetalae</taxon>
        <taxon>rosids</taxon>
        <taxon>fabids</taxon>
        <taxon>Fabales</taxon>
        <taxon>Fabaceae</taxon>
        <taxon>Papilionoideae</taxon>
        <taxon>50 kb inversion clade</taxon>
        <taxon>dalbergioids sensu lato</taxon>
        <taxon>Dalbergieae</taxon>
        <taxon>Pterocarpus clade</taxon>
        <taxon>Stylosanthes</taxon>
    </lineage>
</organism>
<sequence>MADNPVDAATRSASIFVGAVRFGDINRKNVNGYQIATALNLEDVAYHLGLYTDSDPIGGATKLSDILLAPDTGLG</sequence>
<reference evidence="1 2" key="1">
    <citation type="journal article" date="2023" name="Plants (Basel)">
        <title>Bridging the Gap: Combining Genomics and Transcriptomics Approaches to Understand Stylosanthes scabra, an Orphan Legume from the Brazilian Caatinga.</title>
        <authorList>
            <person name="Ferreira-Neto J.R.C."/>
            <person name="da Silva M.D."/>
            <person name="Binneck E."/>
            <person name="de Melo N.F."/>
            <person name="da Silva R.H."/>
            <person name="de Melo A.L.T.M."/>
            <person name="Pandolfi V."/>
            <person name="Bustamante F.O."/>
            <person name="Brasileiro-Vidal A.C."/>
            <person name="Benko-Iseppon A.M."/>
        </authorList>
    </citation>
    <scope>NUCLEOTIDE SEQUENCE [LARGE SCALE GENOMIC DNA]</scope>
    <source>
        <tissue evidence="1">Leaves</tissue>
    </source>
</reference>
<accession>A0ABU6WH92</accession>